<dbReference type="EMBL" id="CP069027">
    <property type="protein sequence ID" value="QRC94754.1"/>
    <property type="molecule type" value="Genomic_DNA"/>
</dbReference>
<organism evidence="1 2">
    <name type="scientific">Phaeosphaeria nodorum (strain SN15 / ATCC MYA-4574 / FGSC 10173)</name>
    <name type="common">Glume blotch fungus</name>
    <name type="synonym">Parastagonospora nodorum</name>
    <dbReference type="NCBI Taxonomy" id="321614"/>
    <lineage>
        <taxon>Eukaryota</taxon>
        <taxon>Fungi</taxon>
        <taxon>Dikarya</taxon>
        <taxon>Ascomycota</taxon>
        <taxon>Pezizomycotina</taxon>
        <taxon>Dothideomycetes</taxon>
        <taxon>Pleosporomycetidae</taxon>
        <taxon>Pleosporales</taxon>
        <taxon>Pleosporineae</taxon>
        <taxon>Phaeosphaeriaceae</taxon>
        <taxon>Parastagonospora</taxon>
    </lineage>
</organism>
<evidence type="ECO:0000313" key="2">
    <source>
        <dbReference type="Proteomes" id="UP000663193"/>
    </source>
</evidence>
<proteinExistence type="predicted"/>
<name>A0A7U2HY73_PHANO</name>
<gene>
    <name evidence="1" type="ORF">JI435_406310</name>
</gene>
<dbReference type="AlphaFoldDB" id="A0A7U2HY73"/>
<keyword evidence="2" id="KW-1185">Reference proteome</keyword>
<dbReference type="Proteomes" id="UP000663193">
    <property type="component" value="Chromosome 5"/>
</dbReference>
<sequence>MMMRHNPLLLGRCSYIHVFLVWQSFLFLVRFDGWSSHGRSTRRAATRG</sequence>
<protein>
    <submittedName>
        <fullName evidence="1">Uncharacterized protein</fullName>
    </submittedName>
</protein>
<reference evidence="2" key="1">
    <citation type="journal article" date="2021" name="BMC Genomics">
        <title>Chromosome-level genome assembly and manually-curated proteome of model necrotroph Parastagonospora nodorum Sn15 reveals a genome-wide trove of candidate effector homologs, and redundancy of virulence-related functions within an accessory chromosome.</title>
        <authorList>
            <person name="Bertazzoni S."/>
            <person name="Jones D.A.B."/>
            <person name="Phan H.T."/>
            <person name="Tan K.-C."/>
            <person name="Hane J.K."/>
        </authorList>
    </citation>
    <scope>NUCLEOTIDE SEQUENCE [LARGE SCALE GENOMIC DNA]</scope>
    <source>
        <strain evidence="2">SN15 / ATCC MYA-4574 / FGSC 10173)</strain>
    </source>
</reference>
<accession>A0A7U2HY73</accession>
<dbReference type="VEuPathDB" id="FungiDB:JI435_406310"/>
<evidence type="ECO:0000313" key="1">
    <source>
        <dbReference type="EMBL" id="QRC94754.1"/>
    </source>
</evidence>